<evidence type="ECO:0000256" key="8">
    <source>
        <dbReference type="ARBA" id="ARBA00022598"/>
    </source>
</evidence>
<dbReference type="PANTHER" id="PTHR43692">
    <property type="entry name" value="UDP-N-ACETYLMURAMOYLALANINE--D-GLUTAMATE LIGASE"/>
    <property type="match status" value="1"/>
</dbReference>
<protein>
    <recommendedName>
        <fullName evidence="6 17">UDP-N-acetylmuramoylalanine--D-glutamate ligase</fullName>
        <ecNumber evidence="5 17">6.3.2.9</ecNumber>
    </recommendedName>
    <alternativeName>
        <fullName evidence="15 17">D-glutamic acid-adding enzyme</fullName>
    </alternativeName>
    <alternativeName>
        <fullName evidence="14 17">UDP-N-acetylmuramoyl-L-alanyl-D-glutamate synthetase</fullName>
    </alternativeName>
</protein>
<dbReference type="Pfam" id="PF21799">
    <property type="entry name" value="MurD-like_N"/>
    <property type="match status" value="1"/>
</dbReference>
<gene>
    <name evidence="17" type="primary">murD</name>
    <name evidence="21" type="ORF">H8R94_10975</name>
</gene>
<dbReference type="Pfam" id="PF02875">
    <property type="entry name" value="Mur_ligase_C"/>
    <property type="match status" value="1"/>
</dbReference>
<dbReference type="HAMAP" id="MF_00639">
    <property type="entry name" value="MurD"/>
    <property type="match status" value="1"/>
</dbReference>
<feature type="domain" description="Mur ligase central" evidence="20">
    <location>
        <begin position="114"/>
        <end position="291"/>
    </location>
</feature>
<comment type="subcellular location">
    <subcellularLocation>
        <location evidence="2 17 18">Cytoplasm</location>
    </subcellularLocation>
</comment>
<keyword evidence="11 17" id="KW-0133">Cell shape</keyword>
<evidence type="ECO:0000256" key="7">
    <source>
        <dbReference type="ARBA" id="ARBA00022490"/>
    </source>
</evidence>
<dbReference type="SUPFAM" id="SSF53623">
    <property type="entry name" value="MurD-like peptide ligases, catalytic domain"/>
    <property type="match status" value="1"/>
</dbReference>
<evidence type="ECO:0000256" key="15">
    <source>
        <dbReference type="ARBA" id="ARBA00032324"/>
    </source>
</evidence>
<evidence type="ECO:0000256" key="6">
    <source>
        <dbReference type="ARBA" id="ARBA00015655"/>
    </source>
</evidence>
<dbReference type="SUPFAM" id="SSF51984">
    <property type="entry name" value="MurCD N-terminal domain"/>
    <property type="match status" value="1"/>
</dbReference>
<dbReference type="SUPFAM" id="SSF53244">
    <property type="entry name" value="MurD-like peptide ligases, peptide-binding domain"/>
    <property type="match status" value="1"/>
</dbReference>
<evidence type="ECO:0000256" key="14">
    <source>
        <dbReference type="ARBA" id="ARBA00030398"/>
    </source>
</evidence>
<dbReference type="EC" id="6.3.2.9" evidence="5 17"/>
<dbReference type="EMBL" id="JACOPG010000004">
    <property type="protein sequence ID" value="MBC5687118.1"/>
    <property type="molecule type" value="Genomic_DNA"/>
</dbReference>
<comment type="function">
    <text evidence="1 17 18">Cell wall formation. Catalyzes the addition of glutamate to the nucleotide precursor UDP-N-acetylmuramoyl-L-alanine (UMA).</text>
</comment>
<evidence type="ECO:0000259" key="20">
    <source>
        <dbReference type="Pfam" id="PF08245"/>
    </source>
</evidence>
<dbReference type="Gene3D" id="3.40.1190.10">
    <property type="entry name" value="Mur-like, catalytic domain"/>
    <property type="match status" value="1"/>
</dbReference>
<evidence type="ECO:0000256" key="17">
    <source>
        <dbReference type="HAMAP-Rule" id="MF_00639"/>
    </source>
</evidence>
<organism evidence="21 22">
    <name type="scientific">Roseburia lenta</name>
    <dbReference type="NCBI Taxonomy" id="2763061"/>
    <lineage>
        <taxon>Bacteria</taxon>
        <taxon>Bacillati</taxon>
        <taxon>Bacillota</taxon>
        <taxon>Clostridia</taxon>
        <taxon>Lachnospirales</taxon>
        <taxon>Lachnospiraceae</taxon>
        <taxon>Roseburia</taxon>
    </lineage>
</organism>
<evidence type="ECO:0000259" key="19">
    <source>
        <dbReference type="Pfam" id="PF02875"/>
    </source>
</evidence>
<comment type="catalytic activity">
    <reaction evidence="16 17 18">
        <text>UDP-N-acetyl-alpha-D-muramoyl-L-alanine + D-glutamate + ATP = UDP-N-acetyl-alpha-D-muramoyl-L-alanyl-D-glutamate + ADP + phosphate + H(+)</text>
        <dbReference type="Rhea" id="RHEA:16429"/>
        <dbReference type="ChEBI" id="CHEBI:15378"/>
        <dbReference type="ChEBI" id="CHEBI:29986"/>
        <dbReference type="ChEBI" id="CHEBI:30616"/>
        <dbReference type="ChEBI" id="CHEBI:43474"/>
        <dbReference type="ChEBI" id="CHEBI:83898"/>
        <dbReference type="ChEBI" id="CHEBI:83900"/>
        <dbReference type="ChEBI" id="CHEBI:456216"/>
        <dbReference type="EC" id="6.3.2.9"/>
    </reaction>
</comment>
<dbReference type="InterPro" id="IPR036565">
    <property type="entry name" value="Mur-like_cat_sf"/>
</dbReference>
<dbReference type="NCBIfam" id="TIGR01087">
    <property type="entry name" value="murD"/>
    <property type="match status" value="1"/>
</dbReference>
<comment type="similarity">
    <text evidence="4 17">Belongs to the MurCDEF family.</text>
</comment>
<reference evidence="21 22" key="1">
    <citation type="submission" date="2020-08" db="EMBL/GenBank/DDBJ databases">
        <title>Genome public.</title>
        <authorList>
            <person name="Liu C."/>
            <person name="Sun Q."/>
        </authorList>
    </citation>
    <scope>NUCLEOTIDE SEQUENCE [LARGE SCALE GENOMIC DNA]</scope>
    <source>
        <strain evidence="21 22">NSJ-9</strain>
    </source>
</reference>
<keyword evidence="9 17" id="KW-0547">Nucleotide-binding</keyword>
<dbReference type="RefSeq" id="WP_186854659.1">
    <property type="nucleotide sequence ID" value="NZ_JACOPG010000004.1"/>
</dbReference>
<dbReference type="InterPro" id="IPR036615">
    <property type="entry name" value="Mur_ligase_C_dom_sf"/>
</dbReference>
<keyword evidence="17 18" id="KW-0132">Cell division</keyword>
<name>A0ABR7GIM2_9FIRM</name>
<dbReference type="PANTHER" id="PTHR43692:SF1">
    <property type="entry name" value="UDP-N-ACETYLMURAMOYLALANINE--D-GLUTAMATE LIGASE"/>
    <property type="match status" value="1"/>
</dbReference>
<evidence type="ECO:0000256" key="13">
    <source>
        <dbReference type="ARBA" id="ARBA00023316"/>
    </source>
</evidence>
<dbReference type="InterPro" id="IPR005762">
    <property type="entry name" value="MurD"/>
</dbReference>
<keyword evidence="10 17" id="KW-0067">ATP-binding</keyword>
<evidence type="ECO:0000256" key="16">
    <source>
        <dbReference type="ARBA" id="ARBA00047632"/>
    </source>
</evidence>
<evidence type="ECO:0000256" key="5">
    <source>
        <dbReference type="ARBA" id="ARBA00012212"/>
    </source>
</evidence>
<evidence type="ECO:0000256" key="4">
    <source>
        <dbReference type="ARBA" id="ARBA00010416"/>
    </source>
</evidence>
<dbReference type="Gene3D" id="3.40.50.720">
    <property type="entry name" value="NAD(P)-binding Rossmann-like Domain"/>
    <property type="match status" value="1"/>
</dbReference>
<evidence type="ECO:0000256" key="9">
    <source>
        <dbReference type="ARBA" id="ARBA00022741"/>
    </source>
</evidence>
<dbReference type="Gene3D" id="3.90.190.20">
    <property type="entry name" value="Mur ligase, C-terminal domain"/>
    <property type="match status" value="1"/>
</dbReference>
<evidence type="ECO:0000256" key="11">
    <source>
        <dbReference type="ARBA" id="ARBA00022960"/>
    </source>
</evidence>
<keyword evidence="13 17" id="KW-0961">Cell wall biogenesis/degradation</keyword>
<dbReference type="Proteomes" id="UP000643810">
    <property type="component" value="Unassembled WGS sequence"/>
</dbReference>
<feature type="binding site" evidence="17">
    <location>
        <begin position="116"/>
        <end position="122"/>
    </location>
    <ligand>
        <name>ATP</name>
        <dbReference type="ChEBI" id="CHEBI:30616"/>
    </ligand>
</feature>
<keyword evidence="12 17" id="KW-0573">Peptidoglycan synthesis</keyword>
<dbReference type="GO" id="GO:0008764">
    <property type="term" value="F:UDP-N-acetylmuramoylalanine-D-glutamate ligase activity"/>
    <property type="evidence" value="ECO:0007669"/>
    <property type="project" value="UniProtKB-EC"/>
</dbReference>
<evidence type="ECO:0000256" key="2">
    <source>
        <dbReference type="ARBA" id="ARBA00004496"/>
    </source>
</evidence>
<sequence>MDISNKTVLVVGTGKSGVAAAKLLLHHAKKVYIQDGNEALDVAAFRSKNPELTPVELILGDVSEDMLKSFDIAVLSPGVPLDIPLVEKMKTLSMTIWGEIELAYVLGKGHVVAITGTNGKTTTTTMVGQIMARHFAHVAVVGNIGIPYTSVAEETTDDTVVVAEISSFQLETIDTFAPKAAAILNITPDHLNRHHTMANYIAAKESIVKNQTRDDLCVLNYNDEVLRAFGRTLEQKVVLFSSTETLDAGLYLQENEILWARNGKTEHIISVEELNILGAHNYENVMAAVALCDGMGVPMETIREGLRAFHAVEHRIEFVCKKNDIAFYNDSKGTNPDAAIKGICAMNRRTVLIGGGYDKESVYDEWIDSFDGKVKQLVLIGQTAKKIAVCADAHDFHDYVFADSLEEAIDIAYETAEPGEAVLLSPACASWGMFDNYEQRGDIFKAYVRNLKE</sequence>
<evidence type="ECO:0000256" key="10">
    <source>
        <dbReference type="ARBA" id="ARBA00022840"/>
    </source>
</evidence>
<keyword evidence="17 18" id="KW-0131">Cell cycle</keyword>
<dbReference type="InterPro" id="IPR013221">
    <property type="entry name" value="Mur_ligase_cen"/>
</dbReference>
<dbReference type="Pfam" id="PF08245">
    <property type="entry name" value="Mur_ligase_M"/>
    <property type="match status" value="1"/>
</dbReference>
<evidence type="ECO:0000256" key="18">
    <source>
        <dbReference type="RuleBase" id="RU003664"/>
    </source>
</evidence>
<evidence type="ECO:0000313" key="22">
    <source>
        <dbReference type="Proteomes" id="UP000643810"/>
    </source>
</evidence>
<evidence type="ECO:0000313" key="21">
    <source>
        <dbReference type="EMBL" id="MBC5687118.1"/>
    </source>
</evidence>
<comment type="caution">
    <text evidence="21">The sequence shown here is derived from an EMBL/GenBank/DDBJ whole genome shotgun (WGS) entry which is preliminary data.</text>
</comment>
<keyword evidence="22" id="KW-1185">Reference proteome</keyword>
<comment type="pathway">
    <text evidence="3 17 18">Cell wall biogenesis; peptidoglycan biosynthesis.</text>
</comment>
<keyword evidence="8 17" id="KW-0436">Ligase</keyword>
<evidence type="ECO:0000256" key="12">
    <source>
        <dbReference type="ARBA" id="ARBA00022984"/>
    </source>
</evidence>
<proteinExistence type="inferred from homology"/>
<evidence type="ECO:0000256" key="3">
    <source>
        <dbReference type="ARBA" id="ARBA00004752"/>
    </source>
</evidence>
<accession>A0ABR7GIM2</accession>
<evidence type="ECO:0000256" key="1">
    <source>
        <dbReference type="ARBA" id="ARBA00002734"/>
    </source>
</evidence>
<feature type="domain" description="Mur ligase C-terminal" evidence="19">
    <location>
        <begin position="314"/>
        <end position="428"/>
    </location>
</feature>
<dbReference type="InterPro" id="IPR004101">
    <property type="entry name" value="Mur_ligase_C"/>
</dbReference>
<keyword evidence="7 17" id="KW-0963">Cytoplasm</keyword>